<dbReference type="SUPFAM" id="SSF52047">
    <property type="entry name" value="RNI-like"/>
    <property type="match status" value="1"/>
</dbReference>
<dbReference type="Proteomes" id="UP000233469">
    <property type="component" value="Unassembled WGS sequence"/>
</dbReference>
<reference evidence="1 2" key="2">
    <citation type="submission" date="2017-10" db="EMBL/GenBank/DDBJ databases">
        <title>Extensive intraspecific genome diversity in a model arbuscular mycorrhizal fungus.</title>
        <authorList>
            <person name="Chen E.C.H."/>
            <person name="Morin E."/>
            <person name="Baudet D."/>
            <person name="Noel J."/>
            <person name="Ndikumana S."/>
            <person name="Charron P."/>
            <person name="St-Onge C."/>
            <person name="Giorgi J."/>
            <person name="Grigoriev I.V."/>
            <person name="Roux C."/>
            <person name="Martin F.M."/>
            <person name="Corradi N."/>
        </authorList>
    </citation>
    <scope>NUCLEOTIDE SEQUENCE [LARGE SCALE GENOMIC DNA]</scope>
    <source>
        <strain evidence="1 2">C2</strain>
    </source>
</reference>
<sequence>MDGLSIEVLREIFLYLIDDYSTGDLFSALMVNRRWCKIIVPILWEAPFNKQNYNKHQSKCIRTYLSNAGEKLTSVLTIHDVDLSSCSKGTIFDYASYLRHLPLLELFQYIKYYFLSPSMLADPLKQPDDDSYFKNMLVFAVLCILFTKHSTYIRTLRIVNDPDLHPLNIVVAKLLNLSGATDSLSGLQYFQCHSLSKEDISPLYKEMAGICKSIIRLDINSVIRSDEEALSSLIKAQKNLKYLTIKSDEINFIPALESIGSQSSSLIRLRLESLFLDIATDEALNSIKSCKNLRSLILRNCYELESPRVLEISTSFPLLEEFYYGGCFEMPEEFISGILKTANNNLRRLTLKDYTPGVITAIITYCKNIQELYLLELDEDDILSIFRNCTQLKHFTFNGGESVKADDLFGKMANCIPKTLEYLCIFMDLKEHWVFSSEALKDFLDIATGHSFKYLTVNHRDFIDDEEEINSSLPDYATMTTFSKEHLEVIKESKINFHTHCGYMLIEYPDFITEINIPDLRETPLFRRWYHILGQSWTERLIDS</sequence>
<evidence type="ECO:0000313" key="2">
    <source>
        <dbReference type="Proteomes" id="UP000233469"/>
    </source>
</evidence>
<evidence type="ECO:0000313" key="1">
    <source>
        <dbReference type="EMBL" id="PKK65698.1"/>
    </source>
</evidence>
<dbReference type="PANTHER" id="PTHR13318:SF190">
    <property type="entry name" value="PARTNER OF PAIRED, ISOFORM B"/>
    <property type="match status" value="1"/>
</dbReference>
<name>A0A2N1MVQ5_9GLOM</name>
<dbReference type="EMBL" id="LLXL01001212">
    <property type="protein sequence ID" value="PKK65698.1"/>
    <property type="molecule type" value="Genomic_DNA"/>
</dbReference>
<dbReference type="SUPFAM" id="SSF81383">
    <property type="entry name" value="F-box domain"/>
    <property type="match status" value="1"/>
</dbReference>
<reference evidence="1 2" key="1">
    <citation type="submission" date="2016-04" db="EMBL/GenBank/DDBJ databases">
        <title>Genome analyses suggest a sexual origin of heterokaryosis in a supposedly ancient asexual fungus.</title>
        <authorList>
            <person name="Ropars J."/>
            <person name="Sedzielewska K."/>
            <person name="Noel J."/>
            <person name="Charron P."/>
            <person name="Farinelli L."/>
            <person name="Marton T."/>
            <person name="Kruger M."/>
            <person name="Pelin A."/>
            <person name="Brachmann A."/>
            <person name="Corradi N."/>
        </authorList>
    </citation>
    <scope>NUCLEOTIDE SEQUENCE [LARGE SCALE GENOMIC DNA]</scope>
    <source>
        <strain evidence="1 2">C2</strain>
    </source>
</reference>
<dbReference type="Gene3D" id="3.80.10.10">
    <property type="entry name" value="Ribonuclease Inhibitor"/>
    <property type="match status" value="1"/>
</dbReference>
<dbReference type="CDD" id="cd09917">
    <property type="entry name" value="F-box_SF"/>
    <property type="match status" value="1"/>
</dbReference>
<dbReference type="InterPro" id="IPR036047">
    <property type="entry name" value="F-box-like_dom_sf"/>
</dbReference>
<dbReference type="InterPro" id="IPR032675">
    <property type="entry name" value="LRR_dom_sf"/>
</dbReference>
<dbReference type="VEuPathDB" id="FungiDB:RhiirA1_410865"/>
<proteinExistence type="predicted"/>
<dbReference type="VEuPathDB" id="FungiDB:RhiirFUN_012289"/>
<organism evidence="1 2">
    <name type="scientific">Rhizophagus irregularis</name>
    <dbReference type="NCBI Taxonomy" id="588596"/>
    <lineage>
        <taxon>Eukaryota</taxon>
        <taxon>Fungi</taxon>
        <taxon>Fungi incertae sedis</taxon>
        <taxon>Mucoromycota</taxon>
        <taxon>Glomeromycotina</taxon>
        <taxon>Glomeromycetes</taxon>
        <taxon>Glomerales</taxon>
        <taxon>Glomeraceae</taxon>
        <taxon>Rhizophagus</taxon>
    </lineage>
</organism>
<evidence type="ECO:0008006" key="3">
    <source>
        <dbReference type="Google" id="ProtNLM"/>
    </source>
</evidence>
<dbReference type="GO" id="GO:0031146">
    <property type="term" value="P:SCF-dependent proteasomal ubiquitin-dependent protein catabolic process"/>
    <property type="evidence" value="ECO:0007669"/>
    <property type="project" value="TreeGrafter"/>
</dbReference>
<accession>A0A2N1MVQ5</accession>
<dbReference type="PANTHER" id="PTHR13318">
    <property type="entry name" value="PARTNER OF PAIRED, ISOFORM B-RELATED"/>
    <property type="match status" value="1"/>
</dbReference>
<dbReference type="AlphaFoldDB" id="A0A2N1MVQ5"/>
<dbReference type="VEuPathDB" id="FungiDB:FUN_010988"/>
<dbReference type="GO" id="GO:0019005">
    <property type="term" value="C:SCF ubiquitin ligase complex"/>
    <property type="evidence" value="ECO:0007669"/>
    <property type="project" value="TreeGrafter"/>
</dbReference>
<protein>
    <recommendedName>
        <fullName evidence="3">F-box domain-containing protein</fullName>
    </recommendedName>
</protein>
<gene>
    <name evidence="1" type="ORF">RhiirC2_868688</name>
</gene>
<comment type="caution">
    <text evidence="1">The sequence shown here is derived from an EMBL/GenBank/DDBJ whole genome shotgun (WGS) entry which is preliminary data.</text>
</comment>